<evidence type="ECO:0000313" key="1">
    <source>
        <dbReference type="EMBL" id="KJH42055.1"/>
    </source>
</evidence>
<dbReference type="EMBL" id="KN716717">
    <property type="protein sequence ID" value="KJH42055.1"/>
    <property type="molecule type" value="Genomic_DNA"/>
</dbReference>
<evidence type="ECO:0000313" key="2">
    <source>
        <dbReference type="Proteomes" id="UP000053766"/>
    </source>
</evidence>
<keyword evidence="2" id="KW-1185">Reference proteome</keyword>
<sequence>MPNDEIEKVESEVDRNYEDYLFLSELEDAVTKDAKETIKPKKIDKTALGTPQVEPPTLQPSLIQSQYISQPPPAVTLAPFSFPTYPTLPGNAMPSHFTIAPFILPMNFTVPPPPFLLPTHQTLAPIIFPSHPTLPPFQFPTHSTIAPFTITPPSQSPLTSSPQPTQYQMYGSNPQIIQTPQEPQKENALLATLSREPQQNNAVMINTHTQAELSPQQLSHRNGNAAYNQAPHEALNQPSSMQTQFTQLHQYNSYPQQQQQLQEQYKENFTNTLPILIKKTTIYILQQNTCCSKREDHNHSLKTKETNDREYRSCNINGILKQTAHQCKECPVQQQIGSLSGLKKSLTPKNARRIFPQWQRGFVRNSQLIYKKVNVILSGIVKQRLIECNRKLDTSHWDKVDELLGKISLSKSRLFNRYVVNSEIITHEVHVLVPF</sequence>
<reference evidence="1 2" key="1">
    <citation type="submission" date="2013-11" db="EMBL/GenBank/DDBJ databases">
        <title>Draft genome of the bovine lungworm Dictyocaulus viviparus.</title>
        <authorList>
            <person name="Mitreva M."/>
        </authorList>
    </citation>
    <scope>NUCLEOTIDE SEQUENCE [LARGE SCALE GENOMIC DNA]</scope>
    <source>
        <strain evidence="1 2">HannoverDv2000</strain>
    </source>
</reference>
<organism evidence="1 2">
    <name type="scientific">Dictyocaulus viviparus</name>
    <name type="common">Bovine lungworm</name>
    <dbReference type="NCBI Taxonomy" id="29172"/>
    <lineage>
        <taxon>Eukaryota</taxon>
        <taxon>Metazoa</taxon>
        <taxon>Ecdysozoa</taxon>
        <taxon>Nematoda</taxon>
        <taxon>Chromadorea</taxon>
        <taxon>Rhabditida</taxon>
        <taxon>Rhabditina</taxon>
        <taxon>Rhabditomorpha</taxon>
        <taxon>Strongyloidea</taxon>
        <taxon>Metastrongylidae</taxon>
        <taxon>Dictyocaulus</taxon>
    </lineage>
</organism>
<gene>
    <name evidence="1" type="ORF">DICVIV_11973</name>
</gene>
<reference evidence="2" key="2">
    <citation type="journal article" date="2016" name="Sci. Rep.">
        <title>Dictyocaulus viviparus genome, variome and transcriptome elucidate lungworm biology and support future intervention.</title>
        <authorList>
            <person name="McNulty S.N."/>
            <person name="Strube C."/>
            <person name="Rosa B.A."/>
            <person name="Martin J.C."/>
            <person name="Tyagi R."/>
            <person name="Choi Y.J."/>
            <person name="Wang Q."/>
            <person name="Hallsworth Pepin K."/>
            <person name="Zhang X."/>
            <person name="Ozersky P."/>
            <person name="Wilson R.K."/>
            <person name="Sternberg P.W."/>
            <person name="Gasser R.B."/>
            <person name="Mitreva M."/>
        </authorList>
    </citation>
    <scope>NUCLEOTIDE SEQUENCE [LARGE SCALE GENOMIC DNA]</scope>
    <source>
        <strain evidence="2">HannoverDv2000</strain>
    </source>
</reference>
<name>A0A0D8XBQ8_DICVI</name>
<accession>A0A0D8XBQ8</accession>
<proteinExistence type="predicted"/>
<dbReference type="AlphaFoldDB" id="A0A0D8XBQ8"/>
<dbReference type="Proteomes" id="UP000053766">
    <property type="component" value="Unassembled WGS sequence"/>
</dbReference>
<protein>
    <submittedName>
        <fullName evidence="1">Uncharacterized protein</fullName>
    </submittedName>
</protein>